<name>V9PXB6_9NEOP</name>
<gene>
    <name evidence="2" type="primary">nad6</name>
</gene>
<dbReference type="EMBL" id="KF647753">
    <property type="protein sequence ID" value="AHB85655.1"/>
    <property type="molecule type" value="Genomic_DNA"/>
</dbReference>
<dbReference type="AlphaFoldDB" id="V9PXB6"/>
<organism evidence="2">
    <name type="scientific">Polyplax asiatica</name>
    <dbReference type="NCBI Taxonomy" id="1425297"/>
    <lineage>
        <taxon>Eukaryota</taxon>
        <taxon>Metazoa</taxon>
        <taxon>Ecdysozoa</taxon>
        <taxon>Arthropoda</taxon>
        <taxon>Hexapoda</taxon>
        <taxon>Insecta</taxon>
        <taxon>Pterygota</taxon>
        <taxon>Neoptera</taxon>
        <taxon>Paraneoptera</taxon>
        <taxon>Psocodea</taxon>
        <taxon>Troctomorpha</taxon>
        <taxon>Phthiraptera</taxon>
        <taxon>Anoplura</taxon>
        <taxon>Polyplacidae</taxon>
        <taxon>Polyplax</taxon>
    </lineage>
</organism>
<feature type="transmembrane region" description="Helical" evidence="1">
    <location>
        <begin position="43"/>
        <end position="65"/>
    </location>
</feature>
<evidence type="ECO:0000313" key="2">
    <source>
        <dbReference type="EMBL" id="AHB85655.1"/>
    </source>
</evidence>
<reference evidence="2" key="2">
    <citation type="journal article" date="2014" name="BMC Genomics">
        <title>Fragmented mitochondrial genomes of the rat lice, Polyplax asiatica and Polyplax spinulosa: intra-genus variation in fragmentation pattern and a possible link between the extent of fragmentation and the length of life cycle.</title>
        <authorList>
            <person name="Dong W.G."/>
            <person name="Song S."/>
            <person name="Jin D.C."/>
            <person name="Guo X.G."/>
            <person name="Shao R."/>
        </authorList>
    </citation>
    <scope>NUCLEOTIDE SEQUENCE</scope>
</reference>
<geneLocation type="mitochondrion" evidence="2"/>
<protein>
    <submittedName>
        <fullName evidence="2">NADH dehydrogenase subunit 6</fullName>
    </submittedName>
</protein>
<keyword evidence="1" id="KW-1133">Transmembrane helix</keyword>
<reference evidence="2" key="1">
    <citation type="submission" date="2013-09" db="EMBL/GenBank/DDBJ databases">
        <authorList>
            <person name="Dong W.-G."/>
            <person name="Song S."/>
            <person name="Jin D.-C."/>
            <person name="Guo X.-G."/>
            <person name="Shao R."/>
        </authorList>
    </citation>
    <scope>NUCLEOTIDE SEQUENCE</scope>
</reference>
<keyword evidence="2" id="KW-0496">Mitochondrion</keyword>
<sequence>MLFVFFSIHWMTESVVTSSIFMILFSLGISWEVFKLSSSVWPSILFFLGILGGLVVLLAYSFMLFSWKEQGKAFSKGFEFSGLQMVVYSPLALILWILEKDSLTLIGGSSSKFQPSAWSVASMSFDYSNHYIYSILFLFSTLFIILFSIDEIIKNFKN</sequence>
<feature type="transmembrane region" description="Helical" evidence="1">
    <location>
        <begin position="131"/>
        <end position="149"/>
    </location>
</feature>
<accession>V9PXB6</accession>
<keyword evidence="1" id="KW-0812">Transmembrane</keyword>
<feature type="transmembrane region" description="Helical" evidence="1">
    <location>
        <begin position="12"/>
        <end position="31"/>
    </location>
</feature>
<evidence type="ECO:0000256" key="1">
    <source>
        <dbReference type="SAM" id="Phobius"/>
    </source>
</evidence>
<proteinExistence type="predicted"/>
<feature type="transmembrane region" description="Helical" evidence="1">
    <location>
        <begin position="77"/>
        <end position="98"/>
    </location>
</feature>
<keyword evidence="1" id="KW-0472">Membrane</keyword>